<feature type="region of interest" description="Disordered" evidence="1">
    <location>
        <begin position="26"/>
        <end position="49"/>
    </location>
</feature>
<protein>
    <submittedName>
        <fullName evidence="2">Uncharacterized protein</fullName>
    </submittedName>
</protein>
<evidence type="ECO:0000256" key="1">
    <source>
        <dbReference type="SAM" id="MobiDB-lite"/>
    </source>
</evidence>
<evidence type="ECO:0000313" key="3">
    <source>
        <dbReference type="Proteomes" id="UP000299102"/>
    </source>
</evidence>
<organism evidence="2 3">
    <name type="scientific">Eumeta variegata</name>
    <name type="common">Bagworm moth</name>
    <name type="synonym">Eumeta japonica</name>
    <dbReference type="NCBI Taxonomy" id="151549"/>
    <lineage>
        <taxon>Eukaryota</taxon>
        <taxon>Metazoa</taxon>
        <taxon>Ecdysozoa</taxon>
        <taxon>Arthropoda</taxon>
        <taxon>Hexapoda</taxon>
        <taxon>Insecta</taxon>
        <taxon>Pterygota</taxon>
        <taxon>Neoptera</taxon>
        <taxon>Endopterygota</taxon>
        <taxon>Lepidoptera</taxon>
        <taxon>Glossata</taxon>
        <taxon>Ditrysia</taxon>
        <taxon>Tineoidea</taxon>
        <taxon>Psychidae</taxon>
        <taxon>Oiketicinae</taxon>
        <taxon>Eumeta</taxon>
    </lineage>
</organism>
<accession>A0A4C1TKF1</accession>
<dbReference type="OrthoDB" id="7491889at2759"/>
<evidence type="ECO:0000313" key="2">
    <source>
        <dbReference type="EMBL" id="GBP14534.1"/>
    </source>
</evidence>
<comment type="caution">
    <text evidence="2">The sequence shown here is derived from an EMBL/GenBank/DDBJ whole genome shotgun (WGS) entry which is preliminary data.</text>
</comment>
<reference evidence="2 3" key="1">
    <citation type="journal article" date="2019" name="Commun. Biol.">
        <title>The bagworm genome reveals a unique fibroin gene that provides high tensile strength.</title>
        <authorList>
            <person name="Kono N."/>
            <person name="Nakamura H."/>
            <person name="Ohtoshi R."/>
            <person name="Tomita M."/>
            <person name="Numata K."/>
            <person name="Arakawa K."/>
        </authorList>
    </citation>
    <scope>NUCLEOTIDE SEQUENCE [LARGE SCALE GENOMIC DNA]</scope>
</reference>
<feature type="region of interest" description="Disordered" evidence="1">
    <location>
        <begin position="299"/>
        <end position="321"/>
    </location>
</feature>
<name>A0A4C1TKF1_EUMVA</name>
<proteinExistence type="predicted"/>
<dbReference type="Proteomes" id="UP000299102">
    <property type="component" value="Unassembled WGS sequence"/>
</dbReference>
<gene>
    <name evidence="2" type="ORF">EVAR_7803_1</name>
</gene>
<keyword evidence="3" id="KW-1185">Reference proteome</keyword>
<dbReference type="EMBL" id="BGZK01000064">
    <property type="protein sequence ID" value="GBP14534.1"/>
    <property type="molecule type" value="Genomic_DNA"/>
</dbReference>
<dbReference type="AlphaFoldDB" id="A0A4C1TKF1"/>
<sequence length="421" mass="46479">MWTTLPYACAWRYMKLTYLHCKGGGRSSGGGGRSSGGGGRSSGGGGRSGGGDMVIAEDTAWGSNAHGSGVYGSRGSHSHPSYGGGYGTGYGSRQTYNTYGHGYGYVPYTYHSAPQTVYIHEYRNTGSRYSDILSGLALYNLGRSHSHHYHHYYKDDYYTRRYEGTNRHPYDAPNEKAKCYLRLSEEGKEQKLSVPCEIVSTFTGDSEKVEMNTTMVDCKNVTMPAEIADRFDTNKSNFKFIDLNALLALDLSDPQNFDQVMQMLVATEPEGARSWRSEGLVTTSPTTETATLVDLTLSTSTTQRTPEDTSVTSSLSDTSSTVMTNATTGKELHIRTICPNATSTDPLMEKGQKVEVTSKMKCTVEIETSTSLLRHKVDCKTLEAYSKMPEPKKENTLTPSRNTLKSWMYSPPWWLSLFIAL</sequence>